<dbReference type="EMBL" id="JBDFQZ010000007">
    <property type="protein sequence ID" value="KAK9705153.1"/>
    <property type="molecule type" value="Genomic_DNA"/>
</dbReference>
<accession>A0AAW1JMK9</accession>
<protein>
    <submittedName>
        <fullName evidence="1">Uncharacterized protein</fullName>
    </submittedName>
</protein>
<dbReference type="EMBL" id="JBDFQZ010000007">
    <property type="protein sequence ID" value="KAK9705151.1"/>
    <property type="molecule type" value="Genomic_DNA"/>
</dbReference>
<evidence type="ECO:0000313" key="1">
    <source>
        <dbReference type="EMBL" id="KAK9705151.1"/>
    </source>
</evidence>
<reference evidence="1 2" key="1">
    <citation type="submission" date="2024-03" db="EMBL/GenBank/DDBJ databases">
        <title>WGS assembly of Saponaria officinalis var. Norfolk2.</title>
        <authorList>
            <person name="Jenkins J."/>
            <person name="Shu S."/>
            <person name="Grimwood J."/>
            <person name="Barry K."/>
            <person name="Goodstein D."/>
            <person name="Schmutz J."/>
            <person name="Leebens-Mack J."/>
            <person name="Osbourn A."/>
        </authorList>
    </citation>
    <scope>NUCLEOTIDE SEQUENCE [LARGE SCALE GENOMIC DNA]</scope>
    <source>
        <strain evidence="2">cv. Norfolk2</strain>
        <strain evidence="1">JIC</strain>
        <tissue evidence="1">Leaf</tissue>
    </source>
</reference>
<evidence type="ECO:0000313" key="2">
    <source>
        <dbReference type="Proteomes" id="UP001443914"/>
    </source>
</evidence>
<sequence>MVEEDILVGTHSFTSSLELISVGVVGMLHVDVDALMLAIVVIVFLSDACCWLWTEPIATGGCPIYVCLPLSLLVTTVCGCRCPVVAQLSVPGTATCGFRFP</sequence>
<name>A0AAW1JMK9_SAPOF</name>
<dbReference type="AlphaFoldDB" id="A0AAW1JMK9"/>
<dbReference type="Proteomes" id="UP001443914">
    <property type="component" value="Unassembled WGS sequence"/>
</dbReference>
<dbReference type="EMBL" id="JBDFQZ010000007">
    <property type="protein sequence ID" value="KAK9705152.1"/>
    <property type="molecule type" value="Genomic_DNA"/>
</dbReference>
<gene>
    <name evidence="1" type="ORF">RND81_07G036700</name>
</gene>
<proteinExistence type="predicted"/>
<keyword evidence="2" id="KW-1185">Reference proteome</keyword>
<comment type="caution">
    <text evidence="1">The sequence shown here is derived from an EMBL/GenBank/DDBJ whole genome shotgun (WGS) entry which is preliminary data.</text>
</comment>
<organism evidence="1 2">
    <name type="scientific">Saponaria officinalis</name>
    <name type="common">Common soapwort</name>
    <name type="synonym">Lychnis saponaria</name>
    <dbReference type="NCBI Taxonomy" id="3572"/>
    <lineage>
        <taxon>Eukaryota</taxon>
        <taxon>Viridiplantae</taxon>
        <taxon>Streptophyta</taxon>
        <taxon>Embryophyta</taxon>
        <taxon>Tracheophyta</taxon>
        <taxon>Spermatophyta</taxon>
        <taxon>Magnoliopsida</taxon>
        <taxon>eudicotyledons</taxon>
        <taxon>Gunneridae</taxon>
        <taxon>Pentapetalae</taxon>
        <taxon>Caryophyllales</taxon>
        <taxon>Caryophyllaceae</taxon>
        <taxon>Caryophylleae</taxon>
        <taxon>Saponaria</taxon>
    </lineage>
</organism>